<feature type="region of interest" description="Disordered" evidence="1">
    <location>
        <begin position="1"/>
        <end position="27"/>
    </location>
</feature>
<comment type="caution">
    <text evidence="2">The sequence shown here is derived from an EMBL/GenBank/DDBJ whole genome shotgun (WGS) entry which is preliminary data.</text>
</comment>
<accession>A0A846WQA8</accession>
<name>A0A846WQA8_9ACTN</name>
<reference evidence="2 3" key="1">
    <citation type="submission" date="2020-04" db="EMBL/GenBank/DDBJ databases">
        <title>MicrobeNet Type strains.</title>
        <authorList>
            <person name="Nicholson A.C."/>
        </authorList>
    </citation>
    <scope>NUCLEOTIDE SEQUENCE [LARGE SCALE GENOMIC DNA]</scope>
    <source>
        <strain evidence="2 3">ATCC BAA-14</strain>
    </source>
</reference>
<feature type="compositionally biased region" description="Low complexity" evidence="1">
    <location>
        <begin position="1"/>
        <end position="15"/>
    </location>
</feature>
<feature type="compositionally biased region" description="Low complexity" evidence="1">
    <location>
        <begin position="58"/>
        <end position="74"/>
    </location>
</feature>
<dbReference type="EMBL" id="JAAXPC010000012">
    <property type="protein sequence ID" value="NKY03782.1"/>
    <property type="molecule type" value="Genomic_DNA"/>
</dbReference>
<evidence type="ECO:0000256" key="1">
    <source>
        <dbReference type="SAM" id="MobiDB-lite"/>
    </source>
</evidence>
<feature type="region of interest" description="Disordered" evidence="1">
    <location>
        <begin position="58"/>
        <end position="78"/>
    </location>
</feature>
<organism evidence="2 3">
    <name type="scientific">Gordonia polyisoprenivorans</name>
    <dbReference type="NCBI Taxonomy" id="84595"/>
    <lineage>
        <taxon>Bacteria</taxon>
        <taxon>Bacillati</taxon>
        <taxon>Actinomycetota</taxon>
        <taxon>Actinomycetes</taxon>
        <taxon>Mycobacteriales</taxon>
        <taxon>Gordoniaceae</taxon>
        <taxon>Gordonia</taxon>
    </lineage>
</organism>
<proteinExistence type="predicted"/>
<dbReference type="Proteomes" id="UP000563898">
    <property type="component" value="Unassembled WGS sequence"/>
</dbReference>
<protein>
    <submittedName>
        <fullName evidence="2">Uncharacterized protein</fullName>
    </submittedName>
</protein>
<gene>
    <name evidence="2" type="ORF">HGA05_19620</name>
</gene>
<sequence>MSIAPRSTSSSSQSPHPTPSARHPHRRWGLGVSGIALATAITLGGGAGLAHAAPALAPHAPTTHAPTTRATATTSPTDQIGDLINQIELGAVPLDSELADAVRKLKAAGVDQMALKAAEAVKSSLGQISPDQITGLLGQLPLGGLSSGTSQVSARRDVDTVADPLAVLRAAGIQTFTPSIAPFCAAPTADNPLGLVTAGAGAVAGPWPMKSEPTTPINQILQMIPGVKVPPLAPINLVRDGQTGYAFVPASPVTDGKIQVAWFNTSTLQGGFADLQSLTDNPQAALLTKMLPALGAIRLAPVDTGKGTILSAVYGTARNGSQSCFFLPAVGIVDATS</sequence>
<evidence type="ECO:0000313" key="2">
    <source>
        <dbReference type="EMBL" id="NKY03782.1"/>
    </source>
</evidence>
<dbReference type="AlphaFoldDB" id="A0A846WQA8"/>
<evidence type="ECO:0000313" key="3">
    <source>
        <dbReference type="Proteomes" id="UP000563898"/>
    </source>
</evidence>
<dbReference type="RefSeq" id="WP_035726817.1">
    <property type="nucleotide sequence ID" value="NZ_CP116236.1"/>
</dbReference>